<protein>
    <recommendedName>
        <fullName evidence="3">RNase H type-1 domain-containing protein</fullName>
    </recommendedName>
</protein>
<evidence type="ECO:0008006" key="3">
    <source>
        <dbReference type="Google" id="ProtNLM"/>
    </source>
</evidence>
<dbReference type="AlphaFoldDB" id="A0A8S9QBK0"/>
<organism evidence="1 2">
    <name type="scientific">Brassica cretica</name>
    <name type="common">Mustard</name>
    <dbReference type="NCBI Taxonomy" id="69181"/>
    <lineage>
        <taxon>Eukaryota</taxon>
        <taxon>Viridiplantae</taxon>
        <taxon>Streptophyta</taxon>
        <taxon>Embryophyta</taxon>
        <taxon>Tracheophyta</taxon>
        <taxon>Spermatophyta</taxon>
        <taxon>Magnoliopsida</taxon>
        <taxon>eudicotyledons</taxon>
        <taxon>Gunneridae</taxon>
        <taxon>Pentapetalae</taxon>
        <taxon>rosids</taxon>
        <taxon>malvids</taxon>
        <taxon>Brassicales</taxon>
        <taxon>Brassicaceae</taxon>
        <taxon>Brassiceae</taxon>
        <taxon>Brassica</taxon>
    </lineage>
</organism>
<accession>A0A8S9QBK0</accession>
<reference evidence="1" key="1">
    <citation type="submission" date="2019-12" db="EMBL/GenBank/DDBJ databases">
        <title>Genome sequencing and annotation of Brassica cretica.</title>
        <authorList>
            <person name="Studholme D.J."/>
            <person name="Sarris P."/>
        </authorList>
    </citation>
    <scope>NUCLEOTIDE SEQUENCE</scope>
    <source>
        <strain evidence="1">PFS-109/04</strain>
        <tissue evidence="1">Leaf</tissue>
    </source>
</reference>
<dbReference type="EMBL" id="QGKX02001290">
    <property type="protein sequence ID" value="KAF3537052.1"/>
    <property type="molecule type" value="Genomic_DNA"/>
</dbReference>
<evidence type="ECO:0000313" key="2">
    <source>
        <dbReference type="Proteomes" id="UP000712600"/>
    </source>
</evidence>
<name>A0A8S9QBK0_BRACR</name>
<comment type="caution">
    <text evidence="1">The sequence shown here is derived from an EMBL/GenBank/DDBJ whole genome shotgun (WGS) entry which is preliminary data.</text>
</comment>
<sequence>MIKEPNAWPDFSMELAELASIQGRFQGFKSIHVPQTRNKTACALAETAKAFNRSLCSIGYLFRSGFSDHL</sequence>
<gene>
    <name evidence="1" type="ORF">F2Q69_00021373</name>
</gene>
<evidence type="ECO:0000313" key="1">
    <source>
        <dbReference type="EMBL" id="KAF3537052.1"/>
    </source>
</evidence>
<dbReference type="Proteomes" id="UP000712600">
    <property type="component" value="Unassembled WGS sequence"/>
</dbReference>
<proteinExistence type="predicted"/>